<evidence type="ECO:0000313" key="3">
    <source>
        <dbReference type="Proteomes" id="UP001500167"/>
    </source>
</evidence>
<evidence type="ECO:0008006" key="4">
    <source>
        <dbReference type="Google" id="ProtNLM"/>
    </source>
</evidence>
<accession>A0ABP8AK90</accession>
<reference evidence="3" key="1">
    <citation type="journal article" date="2019" name="Int. J. Syst. Evol. Microbiol.">
        <title>The Global Catalogue of Microorganisms (GCM) 10K type strain sequencing project: providing services to taxonomists for standard genome sequencing and annotation.</title>
        <authorList>
            <consortium name="The Broad Institute Genomics Platform"/>
            <consortium name="The Broad Institute Genome Sequencing Center for Infectious Disease"/>
            <person name="Wu L."/>
            <person name="Ma J."/>
        </authorList>
    </citation>
    <scope>NUCLEOTIDE SEQUENCE [LARGE SCALE GENOMIC DNA]</scope>
    <source>
        <strain evidence="3">JCM 16722</strain>
    </source>
</reference>
<dbReference type="RefSeq" id="WP_257087544.1">
    <property type="nucleotide sequence ID" value="NZ_BAAAZK010000009.1"/>
</dbReference>
<protein>
    <recommendedName>
        <fullName evidence="4">Lipocalin-like domain-containing protein</fullName>
    </recommendedName>
</protein>
<organism evidence="2 3">
    <name type="scientific">Sphingobacterium ginsenosidimutans</name>
    <dbReference type="NCBI Taxonomy" id="687845"/>
    <lineage>
        <taxon>Bacteria</taxon>
        <taxon>Pseudomonadati</taxon>
        <taxon>Bacteroidota</taxon>
        <taxon>Sphingobacteriia</taxon>
        <taxon>Sphingobacteriales</taxon>
        <taxon>Sphingobacteriaceae</taxon>
        <taxon>Sphingobacterium</taxon>
    </lineage>
</organism>
<feature type="signal peptide" evidence="1">
    <location>
        <begin position="1"/>
        <end position="22"/>
    </location>
</feature>
<feature type="chain" id="PRO_5046579366" description="Lipocalin-like domain-containing protein" evidence="1">
    <location>
        <begin position="23"/>
        <end position="137"/>
    </location>
</feature>
<gene>
    <name evidence="2" type="ORF">GCM10022218_47140</name>
</gene>
<name>A0ABP8AK90_9SPHI</name>
<dbReference type="EMBL" id="BAAAZK010000009">
    <property type="protein sequence ID" value="GAA4185397.1"/>
    <property type="molecule type" value="Genomic_DNA"/>
</dbReference>
<proteinExistence type="predicted"/>
<dbReference type="PROSITE" id="PS51257">
    <property type="entry name" value="PROKAR_LIPOPROTEIN"/>
    <property type="match status" value="1"/>
</dbReference>
<keyword evidence="1" id="KW-0732">Signal</keyword>
<sequence>MKMKLMYAVVLALVAFAFVGCSKDKDEPIQTGGSIDAAVGTYKGSIDLSNTNGPMFDKTLTVTKVSDNTLKVEIGDKALKIPTKEFKVINNMDVSIQTSGVSPEGSFLFDVKNKTLLCQGKETKVGDVFFTFEGTKQ</sequence>
<keyword evidence="3" id="KW-1185">Reference proteome</keyword>
<dbReference type="Proteomes" id="UP001500167">
    <property type="component" value="Unassembled WGS sequence"/>
</dbReference>
<evidence type="ECO:0000313" key="2">
    <source>
        <dbReference type="EMBL" id="GAA4185397.1"/>
    </source>
</evidence>
<comment type="caution">
    <text evidence="2">The sequence shown here is derived from an EMBL/GenBank/DDBJ whole genome shotgun (WGS) entry which is preliminary data.</text>
</comment>
<evidence type="ECO:0000256" key="1">
    <source>
        <dbReference type="SAM" id="SignalP"/>
    </source>
</evidence>